<comment type="caution">
    <text evidence="4">The sequence shown here is derived from an EMBL/GenBank/DDBJ whole genome shotgun (WGS) entry which is preliminary data.</text>
</comment>
<proteinExistence type="predicted"/>
<dbReference type="RefSeq" id="WP_216415650.1">
    <property type="nucleotide sequence ID" value="NZ_JAHLQK010000002.1"/>
</dbReference>
<organism evidence="4 5">
    <name type="scientific">Alkaliphilus flagellatus</name>
    <dbReference type="NCBI Taxonomy" id="2841507"/>
    <lineage>
        <taxon>Bacteria</taxon>
        <taxon>Bacillati</taxon>
        <taxon>Bacillota</taxon>
        <taxon>Clostridia</taxon>
        <taxon>Peptostreptococcales</taxon>
        <taxon>Natronincolaceae</taxon>
        <taxon>Alkaliphilus</taxon>
    </lineage>
</organism>
<dbReference type="EMBL" id="JAHLQK010000002">
    <property type="protein sequence ID" value="MBU5676151.1"/>
    <property type="molecule type" value="Genomic_DNA"/>
</dbReference>
<dbReference type="Pfam" id="PF00023">
    <property type="entry name" value="Ank"/>
    <property type="match status" value="2"/>
</dbReference>
<dbReference type="PANTHER" id="PTHR24189">
    <property type="entry name" value="MYOTROPHIN"/>
    <property type="match status" value="1"/>
</dbReference>
<sequence>MSRKMIYIIFIIITFSAILSSCRLEGKGKEKEEYKITNISIYKGTPVWKLALAVRDQEVKIIEKIAQDKPELIDYQEPKYGATLLLWAIGMEKYNSAEALLKCGADPNIASTVQGNTPLFIAAGYSWVDKDAKKDPKYVQLLLRYGANPNIAYSGYDDEGNELITEPGTTPLMYSIGSGIEKTIALVEAGADIEYKTESGRTASVFALKHSGEPEYAYYLIVQRKATISEPYYTRPVNISAYKKKELYPVDLLRRWIFDLGSEKYKLKMEIVDEFSRQGVNYWDTEIDKHTLDQIKNLYPDSREEYIQKY</sequence>
<reference evidence="4 5" key="1">
    <citation type="submission" date="2021-06" db="EMBL/GenBank/DDBJ databases">
        <authorList>
            <person name="Sun Q."/>
            <person name="Li D."/>
        </authorList>
    </citation>
    <scope>NUCLEOTIDE SEQUENCE [LARGE SCALE GENOMIC DNA]</scope>
    <source>
        <strain evidence="4 5">MSJ-5</strain>
    </source>
</reference>
<gene>
    <name evidence="4" type="ORF">KQI88_06955</name>
</gene>
<evidence type="ECO:0000256" key="1">
    <source>
        <dbReference type="ARBA" id="ARBA00022737"/>
    </source>
</evidence>
<accession>A0ABS6G1W6</accession>
<dbReference type="PROSITE" id="PS51257">
    <property type="entry name" value="PROKAR_LIPOPROTEIN"/>
    <property type="match status" value="1"/>
</dbReference>
<name>A0ABS6G1W6_9FIRM</name>
<keyword evidence="2 3" id="KW-0040">ANK repeat</keyword>
<keyword evidence="5" id="KW-1185">Reference proteome</keyword>
<dbReference type="Proteomes" id="UP000779508">
    <property type="component" value="Unassembled WGS sequence"/>
</dbReference>
<dbReference type="InterPro" id="IPR002110">
    <property type="entry name" value="Ankyrin_rpt"/>
</dbReference>
<evidence type="ECO:0000313" key="5">
    <source>
        <dbReference type="Proteomes" id="UP000779508"/>
    </source>
</evidence>
<dbReference type="PROSITE" id="PS50088">
    <property type="entry name" value="ANK_REPEAT"/>
    <property type="match status" value="1"/>
</dbReference>
<keyword evidence="1" id="KW-0677">Repeat</keyword>
<dbReference type="PANTHER" id="PTHR24189:SF50">
    <property type="entry name" value="ANKYRIN REPEAT AND SOCS BOX PROTEIN 2"/>
    <property type="match status" value="1"/>
</dbReference>
<evidence type="ECO:0000313" key="4">
    <source>
        <dbReference type="EMBL" id="MBU5676151.1"/>
    </source>
</evidence>
<evidence type="ECO:0000256" key="3">
    <source>
        <dbReference type="PROSITE-ProRule" id="PRU00023"/>
    </source>
</evidence>
<dbReference type="SMART" id="SM00248">
    <property type="entry name" value="ANK"/>
    <property type="match status" value="3"/>
</dbReference>
<evidence type="ECO:0000256" key="2">
    <source>
        <dbReference type="ARBA" id="ARBA00023043"/>
    </source>
</evidence>
<protein>
    <submittedName>
        <fullName evidence="4">Ankyrin repeat domain-containing protein</fullName>
    </submittedName>
</protein>
<dbReference type="InterPro" id="IPR050745">
    <property type="entry name" value="Multifunctional_regulatory"/>
</dbReference>
<feature type="repeat" description="ANK" evidence="3">
    <location>
        <begin position="114"/>
        <end position="154"/>
    </location>
</feature>